<dbReference type="PANTHER" id="PTHR11063:SF8">
    <property type="entry name" value="DELTA-1-PYRROLINE-5-CARBOXYLATE SYNTHASE"/>
    <property type="match status" value="1"/>
</dbReference>
<comment type="pathway">
    <text evidence="1 7">Amino-acid biosynthesis; L-proline biosynthesis; L-glutamate 5-semialdehyde from L-glutamate: step 2/2.</text>
</comment>
<keyword evidence="10" id="KW-1185">Reference proteome</keyword>
<accession>A0A098BZC9</accession>
<evidence type="ECO:0000256" key="1">
    <source>
        <dbReference type="ARBA" id="ARBA00004985"/>
    </source>
</evidence>
<dbReference type="InterPro" id="IPR012134">
    <property type="entry name" value="Glu-5-SA_DH"/>
</dbReference>
<dbReference type="InterPro" id="IPR000965">
    <property type="entry name" value="GPR_dom"/>
</dbReference>
<feature type="domain" description="Aldehyde dehydrogenase" evidence="8">
    <location>
        <begin position="282"/>
        <end position="357"/>
    </location>
</feature>
<dbReference type="STRING" id="1562970.ING2E5B_0770"/>
<keyword evidence="4 7" id="KW-0521">NADP</keyword>
<dbReference type="InterPro" id="IPR016162">
    <property type="entry name" value="Ald_DH_N"/>
</dbReference>
<protein>
    <recommendedName>
        <fullName evidence="7">Gamma-glutamyl phosphate reductase</fullName>
        <shortName evidence="7">GPR</shortName>
        <ecNumber evidence="7">1.2.1.41</ecNumber>
    </recommendedName>
    <alternativeName>
        <fullName evidence="7">Glutamate-5-semialdehyde dehydrogenase</fullName>
    </alternativeName>
    <alternativeName>
        <fullName evidence="7">Glutamyl-gamma-semialdehyde dehydrogenase</fullName>
        <shortName evidence="7">GSA dehydrogenase</shortName>
    </alternativeName>
</protein>
<keyword evidence="5 7" id="KW-0560">Oxidoreductase</keyword>
<evidence type="ECO:0000313" key="10">
    <source>
        <dbReference type="Proteomes" id="UP000032417"/>
    </source>
</evidence>
<evidence type="ECO:0000256" key="5">
    <source>
        <dbReference type="ARBA" id="ARBA00023002"/>
    </source>
</evidence>
<feature type="domain" description="Aldehyde dehydrogenase" evidence="8">
    <location>
        <begin position="6"/>
        <end position="258"/>
    </location>
</feature>
<dbReference type="InterPro" id="IPR015590">
    <property type="entry name" value="Aldehyde_DH_dom"/>
</dbReference>
<dbReference type="PIRSF" id="PIRSF000151">
    <property type="entry name" value="GPR"/>
    <property type="match status" value="1"/>
</dbReference>
<dbReference type="NCBIfam" id="TIGR00407">
    <property type="entry name" value="proA"/>
    <property type="match status" value="1"/>
</dbReference>
<dbReference type="InterPro" id="IPR016161">
    <property type="entry name" value="Ald_DH/histidinol_DH"/>
</dbReference>
<dbReference type="PATRIC" id="fig|1562970.3.peg.768"/>
<dbReference type="EMBL" id="LN515532">
    <property type="protein sequence ID" value="CEA15536.1"/>
    <property type="molecule type" value="Genomic_DNA"/>
</dbReference>
<evidence type="ECO:0000256" key="2">
    <source>
        <dbReference type="ARBA" id="ARBA00022605"/>
    </source>
</evidence>
<evidence type="ECO:0000259" key="8">
    <source>
        <dbReference type="Pfam" id="PF00171"/>
    </source>
</evidence>
<dbReference type="HAMAP" id="MF_00412">
    <property type="entry name" value="ProA"/>
    <property type="match status" value="1"/>
</dbReference>
<dbReference type="HOGENOM" id="CLU_030231_0_0_10"/>
<dbReference type="NCBIfam" id="NF001221">
    <property type="entry name" value="PRK00197.1"/>
    <property type="match status" value="1"/>
</dbReference>
<comment type="subcellular location">
    <subcellularLocation>
        <location evidence="7">Cytoplasm</location>
    </subcellularLocation>
</comment>
<evidence type="ECO:0000256" key="3">
    <source>
        <dbReference type="ARBA" id="ARBA00022650"/>
    </source>
</evidence>
<organism evidence="9 10">
    <name type="scientific">Fermentimonas caenicola</name>
    <dbReference type="NCBI Taxonomy" id="1562970"/>
    <lineage>
        <taxon>Bacteria</taxon>
        <taxon>Pseudomonadati</taxon>
        <taxon>Bacteroidota</taxon>
        <taxon>Bacteroidia</taxon>
        <taxon>Bacteroidales</taxon>
        <taxon>Dysgonomonadaceae</taxon>
        <taxon>Fermentimonas</taxon>
    </lineage>
</organism>
<dbReference type="GO" id="GO:0005737">
    <property type="term" value="C:cytoplasm"/>
    <property type="evidence" value="ECO:0007669"/>
    <property type="project" value="UniProtKB-SubCell"/>
</dbReference>
<dbReference type="GO" id="GO:0050661">
    <property type="term" value="F:NADP binding"/>
    <property type="evidence" value="ECO:0007669"/>
    <property type="project" value="InterPro"/>
</dbReference>
<name>A0A098BZC9_9BACT</name>
<reference evidence="9 10" key="1">
    <citation type="submission" date="2014-08" db="EMBL/GenBank/DDBJ databases">
        <authorList>
            <person name="Wibberg D."/>
        </authorList>
    </citation>
    <scope>NUCLEOTIDE SEQUENCE [LARGE SCALE GENOMIC DNA]</scope>
    <source>
        <strain evidence="10">ING2-E5B</strain>
    </source>
</reference>
<comment type="function">
    <text evidence="7">Catalyzes the NADPH-dependent reduction of L-glutamate 5-phosphate into L-glutamate 5-semialdehyde and phosphate. The product spontaneously undergoes cyclization to form 1-pyrroline-5-carboxylate.</text>
</comment>
<comment type="catalytic activity">
    <reaction evidence="6 7">
        <text>L-glutamate 5-semialdehyde + phosphate + NADP(+) = L-glutamyl 5-phosphate + NADPH + H(+)</text>
        <dbReference type="Rhea" id="RHEA:19541"/>
        <dbReference type="ChEBI" id="CHEBI:15378"/>
        <dbReference type="ChEBI" id="CHEBI:43474"/>
        <dbReference type="ChEBI" id="CHEBI:57783"/>
        <dbReference type="ChEBI" id="CHEBI:58066"/>
        <dbReference type="ChEBI" id="CHEBI:58274"/>
        <dbReference type="ChEBI" id="CHEBI:58349"/>
        <dbReference type="EC" id="1.2.1.41"/>
    </reaction>
</comment>
<dbReference type="UniPathway" id="UPA00098">
    <property type="reaction ID" value="UER00360"/>
</dbReference>
<dbReference type="SUPFAM" id="SSF53720">
    <property type="entry name" value="ALDH-like"/>
    <property type="match status" value="1"/>
</dbReference>
<dbReference type="Gene3D" id="3.40.309.10">
    <property type="entry name" value="Aldehyde Dehydrogenase, Chain A, domain 2"/>
    <property type="match status" value="1"/>
</dbReference>
<dbReference type="InterPro" id="IPR016163">
    <property type="entry name" value="Ald_DH_C"/>
</dbReference>
<dbReference type="Pfam" id="PF00171">
    <property type="entry name" value="Aldedh"/>
    <property type="match status" value="2"/>
</dbReference>
<dbReference type="GO" id="GO:0004350">
    <property type="term" value="F:glutamate-5-semialdehyde dehydrogenase activity"/>
    <property type="evidence" value="ECO:0007669"/>
    <property type="project" value="UniProtKB-UniRule"/>
</dbReference>
<keyword evidence="3 7" id="KW-0641">Proline biosynthesis</keyword>
<dbReference type="OrthoDB" id="9809970at2"/>
<sequence>MDIIIKNSVLSKLSELIKEKEQAIIDANNLDIETFPEMDESMKDRLKVDKKKIGDMIKSLEEVAAQDDPEGKELYNFTRKDGLHIVNKTVPFGTILIIYESRPDVTIEAAATAFKAGNKILLKGGKESLNTNTLLTELWQKALSDNNVDKNYIEYLNLSHSETQKLIKENTRKVDLIIPRGGERLIQFVLNNSSVPVIVSGRGNNFLFIDDNVDFEMATQLVINGKKRISVCNAIDKVLIHRSMNNIQERIKFLVKNLKENGIDVWGNSEITKICNEIKEENDVATLCEEYLAPKLYVSLVDDLKEAIEMINQYSGGHTAVIATNNQENAYKFMQEVDCAAVYHNASSRFTDGGQFGVGAEIAISTQKLHFRGPLGSQELVTNKWFVYGEGHIRE</sequence>
<keyword evidence="7" id="KW-0963">Cytoplasm</keyword>
<dbReference type="GO" id="GO:0055129">
    <property type="term" value="P:L-proline biosynthetic process"/>
    <property type="evidence" value="ECO:0007669"/>
    <property type="project" value="UniProtKB-UniRule"/>
</dbReference>
<dbReference type="PANTHER" id="PTHR11063">
    <property type="entry name" value="GLUTAMATE SEMIALDEHYDE DEHYDROGENASE"/>
    <property type="match status" value="1"/>
</dbReference>
<dbReference type="EC" id="1.2.1.41" evidence="7"/>
<dbReference type="Gene3D" id="3.40.605.10">
    <property type="entry name" value="Aldehyde Dehydrogenase, Chain A, domain 1"/>
    <property type="match status" value="1"/>
</dbReference>
<dbReference type="Proteomes" id="UP000032417">
    <property type="component" value="Chromosome 1"/>
</dbReference>
<evidence type="ECO:0000256" key="4">
    <source>
        <dbReference type="ARBA" id="ARBA00022857"/>
    </source>
</evidence>
<comment type="similarity">
    <text evidence="7">Belongs to the gamma-glutamyl phosphate reductase family.</text>
</comment>
<keyword evidence="2 7" id="KW-0028">Amino-acid biosynthesis</keyword>
<evidence type="ECO:0000256" key="7">
    <source>
        <dbReference type="HAMAP-Rule" id="MF_00412"/>
    </source>
</evidence>
<evidence type="ECO:0000256" key="6">
    <source>
        <dbReference type="ARBA" id="ARBA00049024"/>
    </source>
</evidence>
<proteinExistence type="inferred from homology"/>
<gene>
    <name evidence="7 9" type="primary">proA</name>
    <name evidence="9" type="ORF">ING2E5B_0770</name>
</gene>
<dbReference type="AlphaFoldDB" id="A0A098BZC9"/>
<dbReference type="KEGG" id="pbt:ING2E5B_0770"/>
<evidence type="ECO:0000313" key="9">
    <source>
        <dbReference type="EMBL" id="CEA15536.1"/>
    </source>
</evidence>
<dbReference type="CDD" id="cd07079">
    <property type="entry name" value="ALDH_F18-19_ProA-GPR"/>
    <property type="match status" value="1"/>
</dbReference>